<proteinExistence type="predicted"/>
<organism evidence="2 3">
    <name type="scientific">Mycena rosella</name>
    <name type="common">Pink bonnet</name>
    <name type="synonym">Agaricus rosellus</name>
    <dbReference type="NCBI Taxonomy" id="1033263"/>
    <lineage>
        <taxon>Eukaryota</taxon>
        <taxon>Fungi</taxon>
        <taxon>Dikarya</taxon>
        <taxon>Basidiomycota</taxon>
        <taxon>Agaricomycotina</taxon>
        <taxon>Agaricomycetes</taxon>
        <taxon>Agaricomycetidae</taxon>
        <taxon>Agaricales</taxon>
        <taxon>Marasmiineae</taxon>
        <taxon>Mycenaceae</taxon>
        <taxon>Mycena</taxon>
    </lineage>
</organism>
<comment type="caution">
    <text evidence="2">The sequence shown here is derived from an EMBL/GenBank/DDBJ whole genome shotgun (WGS) entry which is preliminary data.</text>
</comment>
<keyword evidence="3" id="KW-1185">Reference proteome</keyword>
<keyword evidence="1" id="KW-0812">Transmembrane</keyword>
<evidence type="ECO:0000313" key="2">
    <source>
        <dbReference type="EMBL" id="KAJ7688132.1"/>
    </source>
</evidence>
<name>A0AAD7DE30_MYCRO</name>
<reference evidence="2" key="1">
    <citation type="submission" date="2023-03" db="EMBL/GenBank/DDBJ databases">
        <title>Massive genome expansion in bonnet fungi (Mycena s.s.) driven by repeated elements and novel gene families across ecological guilds.</title>
        <authorList>
            <consortium name="Lawrence Berkeley National Laboratory"/>
            <person name="Harder C.B."/>
            <person name="Miyauchi S."/>
            <person name="Viragh M."/>
            <person name="Kuo A."/>
            <person name="Thoen E."/>
            <person name="Andreopoulos B."/>
            <person name="Lu D."/>
            <person name="Skrede I."/>
            <person name="Drula E."/>
            <person name="Henrissat B."/>
            <person name="Morin E."/>
            <person name="Kohler A."/>
            <person name="Barry K."/>
            <person name="LaButti K."/>
            <person name="Morin E."/>
            <person name="Salamov A."/>
            <person name="Lipzen A."/>
            <person name="Mereny Z."/>
            <person name="Hegedus B."/>
            <person name="Baldrian P."/>
            <person name="Stursova M."/>
            <person name="Weitz H."/>
            <person name="Taylor A."/>
            <person name="Grigoriev I.V."/>
            <person name="Nagy L.G."/>
            <person name="Martin F."/>
            <person name="Kauserud H."/>
        </authorList>
    </citation>
    <scope>NUCLEOTIDE SEQUENCE</scope>
    <source>
        <strain evidence="2">CBHHK067</strain>
    </source>
</reference>
<gene>
    <name evidence="2" type="ORF">B0H17DRAFT_1135787</name>
</gene>
<dbReference type="EMBL" id="JARKIE010000081">
    <property type="protein sequence ID" value="KAJ7688132.1"/>
    <property type="molecule type" value="Genomic_DNA"/>
</dbReference>
<dbReference type="AlphaFoldDB" id="A0AAD7DE30"/>
<protein>
    <submittedName>
        <fullName evidence="2">Uncharacterized protein</fullName>
    </submittedName>
</protein>
<evidence type="ECO:0000256" key="1">
    <source>
        <dbReference type="SAM" id="Phobius"/>
    </source>
</evidence>
<keyword evidence="1" id="KW-0472">Membrane</keyword>
<evidence type="ECO:0000313" key="3">
    <source>
        <dbReference type="Proteomes" id="UP001221757"/>
    </source>
</evidence>
<feature type="transmembrane region" description="Helical" evidence="1">
    <location>
        <begin position="115"/>
        <end position="137"/>
    </location>
</feature>
<dbReference type="Proteomes" id="UP001221757">
    <property type="component" value="Unassembled WGS sequence"/>
</dbReference>
<sequence length="244" mass="27469">MQLSSSPFRGNRRVHFMEFFRALRQHQSIYHIVRMELGVILENQIYASPEMHNNSISDVSVDSVLDFNLTYTAATMSRLATTDATLMAEWRDSFNETDRVPVMPYLRCAPRLKPLGSAVTSVFVSTFAMLSVAWTIFSLIAGAVAASHADKAVCEEDEANMTPGPYMRKDLEGQQGSMEEWGGSETSPFAPEKKHVLPQQTLIERLIVEKSCAAMSEMQLSLESMRRALRQHSILEDGDEDKRD</sequence>
<accession>A0AAD7DE30</accession>
<keyword evidence="1" id="KW-1133">Transmembrane helix</keyword>